<reference evidence="8 10" key="2">
    <citation type="journal article" date="2019" name="Nat. Microbiol.">
        <title>Wide diversity of methane and short-chain alkane metabolisms in uncultured archaea.</title>
        <authorList>
            <person name="Borrel G."/>
            <person name="Adam P.S."/>
            <person name="McKay L.J."/>
            <person name="Chen L.X."/>
            <person name="Sierra-Garcia I.N."/>
            <person name="Sieber C.M."/>
            <person name="Letourneur Q."/>
            <person name="Ghozlane A."/>
            <person name="Andersen G.L."/>
            <person name="Li W.J."/>
            <person name="Hallam S.J."/>
            <person name="Muyzer G."/>
            <person name="de Oliveira V.M."/>
            <person name="Inskeep W.P."/>
            <person name="Banfield J.F."/>
            <person name="Gribaldo S."/>
        </authorList>
    </citation>
    <scope>NUCLEOTIDE SEQUENCE [LARGE SCALE GENOMIC DNA]</scope>
    <source>
        <strain evidence="8">Verst-YHS</strain>
    </source>
</reference>
<evidence type="ECO:0000256" key="2">
    <source>
        <dbReference type="ARBA" id="ARBA00005149"/>
    </source>
</evidence>
<dbReference type="Gene3D" id="3.90.320.20">
    <property type="entry name" value="Methyl-coenzyme M reductase, gamma subunit"/>
    <property type="match status" value="1"/>
</dbReference>
<reference evidence="9 11" key="1">
    <citation type="journal article" date="2019" name="Nat. Microbiol.">
        <title>Expanding anaerobic alkane metabolism in the domain of Archaea.</title>
        <authorList>
            <person name="Wang Y."/>
            <person name="Wegener G."/>
            <person name="Hou J."/>
            <person name="Wang F."/>
            <person name="Xiao X."/>
        </authorList>
    </citation>
    <scope>NUCLEOTIDE SEQUENCE [LARGE SCALE GENOMIC DNA]</scope>
    <source>
        <strain evidence="9">WYZ-LMO11</strain>
    </source>
</reference>
<dbReference type="Pfam" id="PF02240">
    <property type="entry name" value="MCR_gamma"/>
    <property type="match status" value="1"/>
</dbReference>
<dbReference type="NCBIfam" id="TIGR03259">
    <property type="entry name" value="met_CoM_red_gam"/>
    <property type="match status" value="1"/>
</dbReference>
<accession>A0A520KH14</accession>
<dbReference type="PIRSF" id="PIRSF000264">
    <property type="entry name" value="Meth_CoM_rd_gama"/>
    <property type="match status" value="1"/>
</dbReference>
<keyword evidence="6" id="KW-0484">Methanogenesis</keyword>
<dbReference type="SUPFAM" id="SSF55088">
    <property type="entry name" value="Methyl-coenzyme M reductase subunits"/>
    <property type="match status" value="1"/>
</dbReference>
<evidence type="ECO:0000256" key="3">
    <source>
        <dbReference type="ARBA" id="ARBA00008740"/>
    </source>
</evidence>
<dbReference type="InterPro" id="IPR009024">
    <property type="entry name" value="Me_CoM_Rdtase_Fd-like_fold"/>
</dbReference>
<comment type="cofactor">
    <cofactor evidence="1">
        <name>coenzyme F430</name>
        <dbReference type="ChEBI" id="CHEBI:60540"/>
    </cofactor>
</comment>
<dbReference type="UniPathway" id="UPA00646">
    <property type="reaction ID" value="UER00699"/>
</dbReference>
<evidence type="ECO:0000256" key="6">
    <source>
        <dbReference type="ARBA" id="ARBA00022994"/>
    </source>
</evidence>
<comment type="similarity">
    <text evidence="3">Belongs to the methyl-coenzyme M reductase gamma subunit family.</text>
</comment>
<dbReference type="EMBL" id="RXIH01000001">
    <property type="protein sequence ID" value="RZN57861.1"/>
    <property type="molecule type" value="Genomic_DNA"/>
</dbReference>
<dbReference type="AlphaFoldDB" id="A0A520KH14"/>
<evidence type="ECO:0000313" key="9">
    <source>
        <dbReference type="EMBL" id="TDA37969.1"/>
    </source>
</evidence>
<evidence type="ECO:0000256" key="4">
    <source>
        <dbReference type="ARBA" id="ARBA00011155"/>
    </source>
</evidence>
<evidence type="ECO:0000256" key="7">
    <source>
        <dbReference type="ARBA" id="ARBA00047772"/>
    </source>
</evidence>
<organism evidence="8 10">
    <name type="scientific">Thermoproteota archaeon</name>
    <dbReference type="NCBI Taxonomy" id="2056631"/>
    <lineage>
        <taxon>Archaea</taxon>
        <taxon>Thermoproteota</taxon>
    </lineage>
</organism>
<dbReference type="Proteomes" id="UP000317265">
    <property type="component" value="Unassembled WGS sequence"/>
</dbReference>
<dbReference type="GO" id="GO:0015948">
    <property type="term" value="P:methanogenesis"/>
    <property type="evidence" value="ECO:0007669"/>
    <property type="project" value="UniProtKB-KW"/>
</dbReference>
<dbReference type="InterPro" id="IPR036994">
    <property type="entry name" value="Me_CoM_Rdtase_gsu_sf"/>
</dbReference>
<sequence>MVEYKPQYYPGSSPIAANRRKYINPNYKLEKLRTISDEDLIKILGHRAPGEAYKNVHPPLEEIGEPECPIRELVEPTPGAKAGDRIRYVQFTDSVYFAPLTPYMRAWMGHMRYRGVDIGVLSGRSPLEARERDLEKVAKELIETEVFDPARVGIRGATVHGHALRLDENGLMFDALRRYQFNKATGEVIYVKDQVGVPLDKPISVGKPLPEEELKKRTCEFRVDGVPFRTDLELIQFVQRIHMLRTEAGFNPEKVKNI</sequence>
<evidence type="ECO:0000256" key="5">
    <source>
        <dbReference type="ARBA" id="ARBA00013271"/>
    </source>
</evidence>
<dbReference type="EMBL" id="QNVI01000061">
    <property type="protein sequence ID" value="TDA37969.1"/>
    <property type="molecule type" value="Genomic_DNA"/>
</dbReference>
<dbReference type="InterPro" id="IPR003178">
    <property type="entry name" value="Me_CoM_Rdtase_gsu"/>
</dbReference>
<evidence type="ECO:0000313" key="11">
    <source>
        <dbReference type="Proteomes" id="UP000317265"/>
    </source>
</evidence>
<comment type="subunit">
    <text evidence="4">MCR is a hexamer of two alpha, two beta, and two gamma chains, forming a dimer of heterotrimers.</text>
</comment>
<dbReference type="GO" id="GO:0050524">
    <property type="term" value="F:coenzyme-B sulfoethylthiotransferase activity"/>
    <property type="evidence" value="ECO:0007669"/>
    <property type="project" value="UniProtKB-EC"/>
</dbReference>
<comment type="pathway">
    <text evidence="2">One-carbon metabolism; methyl-coenzyme M reduction; methane from methyl-coenzyme M: step 1/1.</text>
</comment>
<name>A0A520KH14_9CREN</name>
<keyword evidence="8" id="KW-0808">Transferase</keyword>
<evidence type="ECO:0000313" key="8">
    <source>
        <dbReference type="EMBL" id="RZN57861.1"/>
    </source>
</evidence>
<comment type="catalytic activity">
    <reaction evidence="7">
        <text>coenzyme B + methyl-coenzyme M = methane + coenzyme M-coenzyme B heterodisulfide</text>
        <dbReference type="Rhea" id="RHEA:12532"/>
        <dbReference type="ChEBI" id="CHEBI:16183"/>
        <dbReference type="ChEBI" id="CHEBI:58286"/>
        <dbReference type="ChEBI" id="CHEBI:58411"/>
        <dbReference type="ChEBI" id="CHEBI:58596"/>
        <dbReference type="EC" id="2.8.4.1"/>
    </reaction>
    <physiologicalReaction direction="left-to-right" evidence="7">
        <dbReference type="Rhea" id="RHEA:12533"/>
    </physiologicalReaction>
</comment>
<comment type="caution">
    <text evidence="8">The sequence shown here is derived from an EMBL/GenBank/DDBJ whole genome shotgun (WGS) entry which is preliminary data.</text>
</comment>
<evidence type="ECO:0000256" key="1">
    <source>
        <dbReference type="ARBA" id="ARBA00001952"/>
    </source>
</evidence>
<evidence type="ECO:0000313" key="10">
    <source>
        <dbReference type="Proteomes" id="UP000316080"/>
    </source>
</evidence>
<dbReference type="EC" id="2.8.4.1" evidence="5"/>
<protein>
    <recommendedName>
        <fullName evidence="5">coenzyme-B sulfoethylthiotransferase</fullName>
        <ecNumber evidence="5">2.8.4.1</ecNumber>
    </recommendedName>
</protein>
<gene>
    <name evidence="8" type="primary">mcrG</name>
    <name evidence="9" type="ORF">DSO09_05540</name>
    <name evidence="8" type="ORF">EF809_00175</name>
</gene>
<dbReference type="Proteomes" id="UP000316080">
    <property type="component" value="Unassembled WGS sequence"/>
</dbReference>
<proteinExistence type="inferred from homology"/>